<protein>
    <submittedName>
        <fullName evidence="1">Uncharacterized protein</fullName>
    </submittedName>
</protein>
<evidence type="ECO:0000313" key="1">
    <source>
        <dbReference type="EMBL" id="KAA6391344.1"/>
    </source>
</evidence>
<dbReference type="AlphaFoldDB" id="A0A5J4W8V5"/>
<sequence length="291" mass="34354">MDLIGKNKDFKFKKIWSNLSSFEEWKKSRKNLRQKKWAGSSEDISGDNFPEFVVHDHNGFIRSYHGLRITVPIKCQRITKYFSENLTQEERATTHQKQWKEEDKPADCYRHFIKHYLSPFLKVRGYTVPQVHSVIGGRIWKGINAPWVLQYYDKSYQAQSFVGGDAILLTINRILSKVIKYVYNQYFIAGQSEQRNSQMKRLIQVGYAAFWNCQLSEIPDDANDDEEYIFTVVSEDAIKAAKQQRNEIRANEEKKNIKRVWQKIRVRQVIKFNDGMSLEKARLLPYDVLNI</sequence>
<name>A0A5J4W8V5_9EUKA</name>
<comment type="caution">
    <text evidence="1">The sequence shown here is derived from an EMBL/GenBank/DDBJ whole genome shotgun (WGS) entry which is preliminary data.</text>
</comment>
<proteinExistence type="predicted"/>
<dbReference type="Proteomes" id="UP000324800">
    <property type="component" value="Unassembled WGS sequence"/>
</dbReference>
<reference evidence="1 2" key="1">
    <citation type="submission" date="2019-03" db="EMBL/GenBank/DDBJ databases">
        <title>Single cell metagenomics reveals metabolic interactions within the superorganism composed of flagellate Streblomastix strix and complex community of Bacteroidetes bacteria on its surface.</title>
        <authorList>
            <person name="Treitli S.C."/>
            <person name="Kolisko M."/>
            <person name="Husnik F."/>
            <person name="Keeling P."/>
            <person name="Hampl V."/>
        </authorList>
    </citation>
    <scope>NUCLEOTIDE SEQUENCE [LARGE SCALE GENOMIC DNA]</scope>
    <source>
        <strain evidence="1">ST1C</strain>
    </source>
</reference>
<evidence type="ECO:0000313" key="2">
    <source>
        <dbReference type="Proteomes" id="UP000324800"/>
    </source>
</evidence>
<dbReference type="EMBL" id="SNRW01002909">
    <property type="protein sequence ID" value="KAA6391344.1"/>
    <property type="molecule type" value="Genomic_DNA"/>
</dbReference>
<accession>A0A5J4W8V5</accession>
<gene>
    <name evidence="1" type="ORF">EZS28_013126</name>
</gene>
<organism evidence="1 2">
    <name type="scientific">Streblomastix strix</name>
    <dbReference type="NCBI Taxonomy" id="222440"/>
    <lineage>
        <taxon>Eukaryota</taxon>
        <taxon>Metamonada</taxon>
        <taxon>Preaxostyla</taxon>
        <taxon>Oxymonadida</taxon>
        <taxon>Streblomastigidae</taxon>
        <taxon>Streblomastix</taxon>
    </lineage>
</organism>